<dbReference type="EMBL" id="BMRB01000002">
    <property type="protein sequence ID" value="GGS39393.1"/>
    <property type="molecule type" value="Genomic_DNA"/>
</dbReference>
<sequence>MSDPGVSALLAFIGGTALAALLVVPYIAWSYRKRGRFGPGHAVLAFGMLVYALALWTYTLLPVPDTTPEWCARNAVRVPQLDPLRFIADFQEERIGSGLGATLRNPALQQVVFNVALFVPMGMFGRHMLHRGLPTVIAMGALTSLFIEFTQLTAVWGLFACPYRLFDVDDLIANTAGAAIGYALAPLLRVVPGQRVEAPPGEPRPVTTGRRLLGMAVDVVSVTLLGGLLSVAANALWIYGFGAVTAPQHLHWLLNYALPVGLLLLVVPLAGNGATFGQRVVLINPVGPDGGKPGIGRMLVRFAVGSGGYFTLDALGLGLPAVALLLVSAVAAGWTRGHRGLSGAAAGLRLVDTRAANARTSLVAEDRRPAPEESP</sequence>
<feature type="domain" description="VanZ-like" evidence="6">
    <location>
        <begin position="49"/>
        <end position="188"/>
    </location>
</feature>
<keyword evidence="2 5" id="KW-0812">Transmembrane</keyword>
<feature type="transmembrane region" description="Helical" evidence="5">
    <location>
        <begin position="136"/>
        <end position="159"/>
    </location>
</feature>
<evidence type="ECO:0000256" key="5">
    <source>
        <dbReference type="SAM" id="Phobius"/>
    </source>
</evidence>
<feature type="transmembrane region" description="Helical" evidence="5">
    <location>
        <begin position="107"/>
        <end position="124"/>
    </location>
</feature>
<dbReference type="Pfam" id="PF06271">
    <property type="entry name" value="RDD"/>
    <property type="match status" value="1"/>
</dbReference>
<proteinExistence type="predicted"/>
<comment type="caution">
    <text evidence="8">The sequence shown here is derived from an EMBL/GenBank/DDBJ whole genome shotgun (WGS) entry which is preliminary data.</text>
</comment>
<evidence type="ECO:0000313" key="9">
    <source>
        <dbReference type="Proteomes" id="UP000660680"/>
    </source>
</evidence>
<keyword evidence="9" id="KW-1185">Reference proteome</keyword>
<gene>
    <name evidence="8" type="ORF">GCM10010171_38070</name>
</gene>
<feature type="domain" description="RDD" evidence="7">
    <location>
        <begin position="207"/>
        <end position="341"/>
    </location>
</feature>
<feature type="transmembrane region" description="Helical" evidence="5">
    <location>
        <begin position="307"/>
        <end position="334"/>
    </location>
</feature>
<accession>A0A918LEY6</accession>
<keyword evidence="4 5" id="KW-0472">Membrane</keyword>
<evidence type="ECO:0000259" key="7">
    <source>
        <dbReference type="Pfam" id="PF06271"/>
    </source>
</evidence>
<reference evidence="8" key="1">
    <citation type="journal article" date="2014" name="Int. J. Syst. Evol. Microbiol.">
        <title>Complete genome sequence of Corynebacterium casei LMG S-19264T (=DSM 44701T), isolated from a smear-ripened cheese.</title>
        <authorList>
            <consortium name="US DOE Joint Genome Institute (JGI-PGF)"/>
            <person name="Walter F."/>
            <person name="Albersmeier A."/>
            <person name="Kalinowski J."/>
            <person name="Ruckert C."/>
        </authorList>
    </citation>
    <scope>NUCLEOTIDE SEQUENCE</scope>
    <source>
        <strain evidence="8">JCM 3276</strain>
    </source>
</reference>
<feature type="transmembrane region" description="Helical" evidence="5">
    <location>
        <begin position="41"/>
        <end position="61"/>
    </location>
</feature>
<keyword evidence="3 5" id="KW-1133">Transmembrane helix</keyword>
<organism evidence="8 9">
    <name type="scientific">Actinokineospora fastidiosa</name>
    <dbReference type="NCBI Taxonomy" id="1816"/>
    <lineage>
        <taxon>Bacteria</taxon>
        <taxon>Bacillati</taxon>
        <taxon>Actinomycetota</taxon>
        <taxon>Actinomycetes</taxon>
        <taxon>Pseudonocardiales</taxon>
        <taxon>Pseudonocardiaceae</taxon>
        <taxon>Actinokineospora</taxon>
    </lineage>
</organism>
<protein>
    <submittedName>
        <fullName evidence="8">Teicoplanin resistance protein VanZ</fullName>
    </submittedName>
</protein>
<dbReference type="Pfam" id="PF04892">
    <property type="entry name" value="VanZ"/>
    <property type="match status" value="1"/>
</dbReference>
<dbReference type="RefSeq" id="WP_189211690.1">
    <property type="nucleotide sequence ID" value="NZ_BMRB01000002.1"/>
</dbReference>
<comment type="subcellular location">
    <subcellularLocation>
        <location evidence="1">Membrane</location>
        <topology evidence="1">Multi-pass membrane protein</topology>
    </subcellularLocation>
</comment>
<dbReference type="PANTHER" id="PTHR36834">
    <property type="entry name" value="MEMBRANE PROTEIN-RELATED"/>
    <property type="match status" value="1"/>
</dbReference>
<dbReference type="InterPro" id="IPR010432">
    <property type="entry name" value="RDD"/>
</dbReference>
<dbReference type="InterPro" id="IPR006976">
    <property type="entry name" value="VanZ-like"/>
</dbReference>
<evidence type="ECO:0000256" key="2">
    <source>
        <dbReference type="ARBA" id="ARBA00022692"/>
    </source>
</evidence>
<evidence type="ECO:0000256" key="4">
    <source>
        <dbReference type="ARBA" id="ARBA00023136"/>
    </source>
</evidence>
<evidence type="ECO:0000313" key="8">
    <source>
        <dbReference type="EMBL" id="GGS39393.1"/>
    </source>
</evidence>
<evidence type="ECO:0000256" key="1">
    <source>
        <dbReference type="ARBA" id="ARBA00004141"/>
    </source>
</evidence>
<dbReference type="Proteomes" id="UP000660680">
    <property type="component" value="Unassembled WGS sequence"/>
</dbReference>
<dbReference type="PANTHER" id="PTHR36834:SF1">
    <property type="entry name" value="INTEGRAL MEMBRANE PROTEIN"/>
    <property type="match status" value="1"/>
</dbReference>
<evidence type="ECO:0000256" key="3">
    <source>
        <dbReference type="ARBA" id="ARBA00022989"/>
    </source>
</evidence>
<dbReference type="AlphaFoldDB" id="A0A918LEY6"/>
<name>A0A918LEY6_9PSEU</name>
<feature type="transmembrane region" description="Helical" evidence="5">
    <location>
        <begin position="6"/>
        <end position="29"/>
    </location>
</feature>
<dbReference type="GO" id="GO:0016020">
    <property type="term" value="C:membrane"/>
    <property type="evidence" value="ECO:0007669"/>
    <property type="project" value="UniProtKB-SubCell"/>
</dbReference>
<feature type="transmembrane region" description="Helical" evidence="5">
    <location>
        <begin position="212"/>
        <end position="238"/>
    </location>
</feature>
<feature type="transmembrane region" description="Helical" evidence="5">
    <location>
        <begin position="250"/>
        <end position="270"/>
    </location>
</feature>
<evidence type="ECO:0000259" key="6">
    <source>
        <dbReference type="Pfam" id="PF04892"/>
    </source>
</evidence>
<dbReference type="InterPro" id="IPR053150">
    <property type="entry name" value="Teicoplanin_resist-assoc"/>
</dbReference>
<reference evidence="8" key="2">
    <citation type="submission" date="2020-09" db="EMBL/GenBank/DDBJ databases">
        <authorList>
            <person name="Sun Q."/>
            <person name="Ohkuma M."/>
        </authorList>
    </citation>
    <scope>NUCLEOTIDE SEQUENCE</scope>
    <source>
        <strain evidence="8">JCM 3276</strain>
    </source>
</reference>